<accession>A0ABD3FME1</accession>
<keyword evidence="2" id="KW-0802">TPR repeat</keyword>
<name>A0ABD3FME1_9STRA</name>
<evidence type="ECO:0000256" key="1">
    <source>
        <dbReference type="PROSITE-ProRule" id="PRU00266"/>
    </source>
</evidence>
<dbReference type="InterPro" id="IPR011990">
    <property type="entry name" value="TPR-like_helical_dom_sf"/>
</dbReference>
<keyword evidence="6" id="KW-1185">Reference proteome</keyword>
<evidence type="ECO:0000313" key="6">
    <source>
        <dbReference type="Proteomes" id="UP001632037"/>
    </source>
</evidence>
<dbReference type="PROSITE" id="PS50005">
    <property type="entry name" value="TPR"/>
    <property type="match status" value="1"/>
</dbReference>
<feature type="region of interest" description="Disordered" evidence="3">
    <location>
        <begin position="276"/>
        <end position="308"/>
    </location>
</feature>
<dbReference type="InterPro" id="IPR050754">
    <property type="entry name" value="FKBP4/5/8-like"/>
</dbReference>
<dbReference type="Proteomes" id="UP001632037">
    <property type="component" value="Unassembled WGS sequence"/>
</dbReference>
<evidence type="ECO:0000313" key="5">
    <source>
        <dbReference type="EMBL" id="KAL3667626.1"/>
    </source>
</evidence>
<evidence type="ECO:0000256" key="3">
    <source>
        <dbReference type="SAM" id="MobiDB-lite"/>
    </source>
</evidence>
<protein>
    <recommendedName>
        <fullName evidence="4">DRBM domain-containing protein</fullName>
    </recommendedName>
</protein>
<dbReference type="Gene3D" id="1.25.40.10">
    <property type="entry name" value="Tetratricopeptide repeat domain"/>
    <property type="match status" value="1"/>
</dbReference>
<dbReference type="SUPFAM" id="SSF48452">
    <property type="entry name" value="TPR-like"/>
    <property type="match status" value="1"/>
</dbReference>
<keyword evidence="1" id="KW-0694">RNA-binding</keyword>
<proteinExistence type="predicted"/>
<feature type="region of interest" description="Disordered" evidence="3">
    <location>
        <begin position="527"/>
        <end position="548"/>
    </location>
</feature>
<comment type="caution">
    <text evidence="5">The sequence shown here is derived from an EMBL/GenBank/DDBJ whole genome shotgun (WGS) entry which is preliminary data.</text>
</comment>
<feature type="compositionally biased region" description="Basic and acidic residues" evidence="3">
    <location>
        <begin position="285"/>
        <end position="308"/>
    </location>
</feature>
<dbReference type="GO" id="GO:0003723">
    <property type="term" value="F:RNA binding"/>
    <property type="evidence" value="ECO:0007669"/>
    <property type="project" value="UniProtKB-UniRule"/>
</dbReference>
<dbReference type="InterPro" id="IPR019734">
    <property type="entry name" value="TPR_rpt"/>
</dbReference>
<evidence type="ECO:0000256" key="2">
    <source>
        <dbReference type="PROSITE-ProRule" id="PRU00339"/>
    </source>
</evidence>
<reference evidence="5 6" key="1">
    <citation type="submission" date="2024-09" db="EMBL/GenBank/DDBJ databases">
        <title>Genome sequencing and assembly of Phytophthora oleae, isolate VK10A, causative agent of rot of olive drupes.</title>
        <authorList>
            <person name="Conti Taguali S."/>
            <person name="Riolo M."/>
            <person name="La Spada F."/>
            <person name="Cacciola S.O."/>
            <person name="Dionisio G."/>
        </authorList>
    </citation>
    <scope>NUCLEOTIDE SEQUENCE [LARGE SCALE GENOMIC DNA]</scope>
    <source>
        <strain evidence="5 6">VK10A</strain>
    </source>
</reference>
<evidence type="ECO:0000259" key="4">
    <source>
        <dbReference type="PROSITE" id="PS50137"/>
    </source>
</evidence>
<dbReference type="SUPFAM" id="SSF54768">
    <property type="entry name" value="dsRNA-binding domain-like"/>
    <property type="match status" value="1"/>
</dbReference>
<dbReference type="PROSITE" id="PS50137">
    <property type="entry name" value="DS_RBD"/>
    <property type="match status" value="1"/>
</dbReference>
<feature type="domain" description="DRBM" evidence="4">
    <location>
        <begin position="446"/>
        <end position="514"/>
    </location>
</feature>
<feature type="repeat" description="TPR" evidence="2">
    <location>
        <begin position="200"/>
        <end position="233"/>
    </location>
</feature>
<organism evidence="5 6">
    <name type="scientific">Phytophthora oleae</name>
    <dbReference type="NCBI Taxonomy" id="2107226"/>
    <lineage>
        <taxon>Eukaryota</taxon>
        <taxon>Sar</taxon>
        <taxon>Stramenopiles</taxon>
        <taxon>Oomycota</taxon>
        <taxon>Peronosporomycetes</taxon>
        <taxon>Peronosporales</taxon>
        <taxon>Peronosporaceae</taxon>
        <taxon>Phytophthora</taxon>
    </lineage>
</organism>
<sequence length="548" mass="61643">MEDMTRLRAALAASDKQTQVFLQPLLQLRGVQELLLTFVRDLSRSFEDWVWDPQVRQTLLHMREANPQAHAQGQDLDEWYTRAAEERLDALVLQNPDDETPPAFLEEADKAQSDGKLKFKEKNYYAARNAFVRSIESVLKHQESEYYGKTVPVPEWDDGVLQDRYVTLCNNVAICGIKMKELSLINEYATKALGVDEASSKALYAMAKLRLMEHRYKEAYEVVATALKFHPDKSQFLNLQKEIEAAERKQGMELAEISEIRSQQVRKALTATATAGTVTPTTLTQEEREQQLKDDMQKRVDTTPLPTREDDSFAAARLNVYFMKIKQRMLADIRSRYNADAGEEPLFECTIANGTTGEVLVTGVKGISKKVVKNEACKVVIEKFWNDKQAASKLTPEDLAYLEKFERAKDSGQPLVTEPLVSLAPQTAGNSPQYPVRVSWLERQLQPLPLLNQLTHRGTLQARFDIEDVSPNKEVTEFKCTGFLNGEQIATANAISKKKARVEVAKQVLAAAFEKNLLLVYDGPVEEKDGNGGSKVEDGDEQTLAHGG</sequence>
<dbReference type="EMBL" id="JBIMZQ010000013">
    <property type="protein sequence ID" value="KAL3667626.1"/>
    <property type="molecule type" value="Genomic_DNA"/>
</dbReference>
<gene>
    <name evidence="5" type="ORF">V7S43_007179</name>
</gene>
<dbReference type="PANTHER" id="PTHR46512">
    <property type="entry name" value="PEPTIDYLPROLYL ISOMERASE"/>
    <property type="match status" value="1"/>
</dbReference>
<dbReference type="AlphaFoldDB" id="A0ABD3FME1"/>
<dbReference type="InterPro" id="IPR014720">
    <property type="entry name" value="dsRBD_dom"/>
</dbReference>